<reference evidence="2" key="1">
    <citation type="submission" date="2019-08" db="EMBL/GenBank/DDBJ databases">
        <authorList>
            <person name="Kucharzyk K."/>
            <person name="Murdoch R.W."/>
            <person name="Higgins S."/>
            <person name="Loffler F."/>
        </authorList>
    </citation>
    <scope>NUCLEOTIDE SEQUENCE</scope>
</reference>
<gene>
    <name evidence="2" type="ORF">SDC9_131637</name>
</gene>
<proteinExistence type="predicted"/>
<keyword evidence="1" id="KW-1133">Transmembrane helix</keyword>
<comment type="caution">
    <text evidence="2">The sequence shown here is derived from an EMBL/GenBank/DDBJ whole genome shotgun (WGS) entry which is preliminary data.</text>
</comment>
<dbReference type="EMBL" id="VSSQ01033074">
    <property type="protein sequence ID" value="MPM84564.1"/>
    <property type="molecule type" value="Genomic_DNA"/>
</dbReference>
<protein>
    <submittedName>
        <fullName evidence="2">Uncharacterized protein</fullName>
    </submittedName>
</protein>
<keyword evidence="1" id="KW-0472">Membrane</keyword>
<accession>A0A645D5H3</accession>
<evidence type="ECO:0000256" key="1">
    <source>
        <dbReference type="SAM" id="Phobius"/>
    </source>
</evidence>
<organism evidence="2">
    <name type="scientific">bioreactor metagenome</name>
    <dbReference type="NCBI Taxonomy" id="1076179"/>
    <lineage>
        <taxon>unclassified sequences</taxon>
        <taxon>metagenomes</taxon>
        <taxon>ecological metagenomes</taxon>
    </lineage>
</organism>
<sequence>MKNAPFVSLNLSAALAVFSFRFGANFKYFFFCFQDLFFFDLFGFALGIVIEFLYGVLRLCHLCFRNIAAVSITNEETGEQTQDADDCVEPPHMMFLRSIKKM</sequence>
<evidence type="ECO:0000313" key="2">
    <source>
        <dbReference type="EMBL" id="MPM84564.1"/>
    </source>
</evidence>
<keyword evidence="1" id="KW-0812">Transmembrane</keyword>
<feature type="transmembrane region" description="Helical" evidence="1">
    <location>
        <begin position="6"/>
        <end position="24"/>
    </location>
</feature>
<feature type="transmembrane region" description="Helical" evidence="1">
    <location>
        <begin position="36"/>
        <end position="57"/>
    </location>
</feature>
<name>A0A645D5H3_9ZZZZ</name>
<dbReference type="AlphaFoldDB" id="A0A645D5H3"/>